<dbReference type="GO" id="GO:0003729">
    <property type="term" value="F:mRNA binding"/>
    <property type="evidence" value="ECO:0007669"/>
    <property type="project" value="InterPro"/>
</dbReference>
<evidence type="ECO:0000256" key="3">
    <source>
        <dbReference type="ARBA" id="ARBA00022722"/>
    </source>
</evidence>
<evidence type="ECO:0000256" key="5">
    <source>
        <dbReference type="ARBA" id="ARBA00022801"/>
    </source>
</evidence>
<dbReference type="Proteomes" id="UP001139336">
    <property type="component" value="Unassembled WGS sequence"/>
</dbReference>
<keyword evidence="9" id="KW-1185">Reference proteome</keyword>
<keyword evidence="2" id="KW-1277">Toxin-antitoxin system</keyword>
<dbReference type="GO" id="GO:0004519">
    <property type="term" value="F:endonuclease activity"/>
    <property type="evidence" value="ECO:0007669"/>
    <property type="project" value="UniProtKB-KW"/>
</dbReference>
<sequence length="68" mass="7660">MAKPQKYKTVVKFLRSMGWTLQRQGKGSHEVWAGPDGGRLVIPHHREISAGVVADIIKKVPNTPKNWK</sequence>
<reference evidence="8" key="1">
    <citation type="submission" date="2022-01" db="EMBL/GenBank/DDBJ databases">
        <title>Corynebacterium sp. nov isolated from isolated from the feces of the greater white-fronted geese (Anser albifrons) at Poyang Lake, PR China.</title>
        <authorList>
            <person name="Liu Q."/>
        </authorList>
    </citation>
    <scope>NUCLEOTIDE SEQUENCE</scope>
    <source>
        <strain evidence="8">JCM 32435</strain>
    </source>
</reference>
<dbReference type="GO" id="GO:0016787">
    <property type="term" value="F:hydrolase activity"/>
    <property type="evidence" value="ECO:0007669"/>
    <property type="project" value="UniProtKB-KW"/>
</dbReference>
<gene>
    <name evidence="8" type="ORF">L1O03_02960</name>
</gene>
<dbReference type="Pfam" id="PF07927">
    <property type="entry name" value="HicA_toxin"/>
    <property type="match status" value="1"/>
</dbReference>
<organism evidence="8 9">
    <name type="scientific">Corynebacterium uropygiale</name>
    <dbReference type="NCBI Taxonomy" id="1775911"/>
    <lineage>
        <taxon>Bacteria</taxon>
        <taxon>Bacillati</taxon>
        <taxon>Actinomycetota</taxon>
        <taxon>Actinomycetes</taxon>
        <taxon>Mycobacteriales</taxon>
        <taxon>Corynebacteriaceae</taxon>
        <taxon>Corynebacterium</taxon>
    </lineage>
</organism>
<dbReference type="SUPFAM" id="SSF54786">
    <property type="entry name" value="YcfA/nrd intein domain"/>
    <property type="match status" value="1"/>
</dbReference>
<evidence type="ECO:0000313" key="9">
    <source>
        <dbReference type="Proteomes" id="UP001139336"/>
    </source>
</evidence>
<keyword evidence="4" id="KW-0255">Endonuclease</keyword>
<evidence type="ECO:0000256" key="6">
    <source>
        <dbReference type="ARBA" id="ARBA00022884"/>
    </source>
</evidence>
<dbReference type="RefSeq" id="WP_236117913.1">
    <property type="nucleotide sequence ID" value="NZ_JAKGSI010000001.1"/>
</dbReference>
<dbReference type="InterPro" id="IPR038570">
    <property type="entry name" value="HicA_sf"/>
</dbReference>
<keyword evidence="5" id="KW-0378">Hydrolase</keyword>
<comment type="similarity">
    <text evidence="1">Belongs to the HicA mRNA interferase family.</text>
</comment>
<evidence type="ECO:0000313" key="8">
    <source>
        <dbReference type="EMBL" id="MCF4006138.1"/>
    </source>
</evidence>
<dbReference type="Gene3D" id="3.30.920.30">
    <property type="entry name" value="Hypothetical protein"/>
    <property type="match status" value="1"/>
</dbReference>
<dbReference type="EMBL" id="JAKGSI010000001">
    <property type="protein sequence ID" value="MCF4006138.1"/>
    <property type="molecule type" value="Genomic_DNA"/>
</dbReference>
<protein>
    <submittedName>
        <fullName evidence="8">Type II toxin-antitoxin system HicA family toxin</fullName>
    </submittedName>
</protein>
<dbReference type="InterPro" id="IPR012933">
    <property type="entry name" value="HicA_mRNA_interferase"/>
</dbReference>
<accession>A0A9X1U064</accession>
<comment type="caution">
    <text evidence="8">The sequence shown here is derived from an EMBL/GenBank/DDBJ whole genome shotgun (WGS) entry which is preliminary data.</text>
</comment>
<evidence type="ECO:0000256" key="4">
    <source>
        <dbReference type="ARBA" id="ARBA00022759"/>
    </source>
</evidence>
<name>A0A9X1U064_9CORY</name>
<keyword evidence="6" id="KW-0694">RNA-binding</keyword>
<evidence type="ECO:0000256" key="7">
    <source>
        <dbReference type="ARBA" id="ARBA00023016"/>
    </source>
</evidence>
<keyword evidence="7" id="KW-0346">Stress response</keyword>
<evidence type="ECO:0000256" key="2">
    <source>
        <dbReference type="ARBA" id="ARBA00022649"/>
    </source>
</evidence>
<keyword evidence="3" id="KW-0540">Nuclease</keyword>
<proteinExistence type="inferred from homology"/>
<evidence type="ECO:0000256" key="1">
    <source>
        <dbReference type="ARBA" id="ARBA00006620"/>
    </source>
</evidence>
<dbReference type="AlphaFoldDB" id="A0A9X1U064"/>